<reference evidence="11" key="1">
    <citation type="submission" date="2020-10" db="EMBL/GenBank/DDBJ databases">
        <authorList>
            <person name="Gilroy R."/>
        </authorList>
    </citation>
    <scope>NUCLEOTIDE SEQUENCE</scope>
    <source>
        <strain evidence="11">CHK180-2868</strain>
    </source>
</reference>
<comment type="caution">
    <text evidence="11">The sequence shown here is derived from an EMBL/GenBank/DDBJ whole genome shotgun (WGS) entry which is preliminary data.</text>
</comment>
<evidence type="ECO:0000256" key="2">
    <source>
        <dbReference type="ARBA" id="ARBA00007970"/>
    </source>
</evidence>
<dbReference type="InterPro" id="IPR015421">
    <property type="entry name" value="PyrdxlP-dep_Trfase_major"/>
</dbReference>
<dbReference type="InterPro" id="IPR015422">
    <property type="entry name" value="PyrdxlP-dep_Trfase_small"/>
</dbReference>
<keyword evidence="6" id="KW-0808">Transferase</keyword>
<evidence type="ECO:0000256" key="4">
    <source>
        <dbReference type="ARBA" id="ARBA00022576"/>
    </source>
</evidence>
<dbReference type="SUPFAM" id="SSF53383">
    <property type="entry name" value="PLP-dependent transferases"/>
    <property type="match status" value="1"/>
</dbReference>
<evidence type="ECO:0000256" key="6">
    <source>
        <dbReference type="ARBA" id="ARBA00022679"/>
    </source>
</evidence>
<comment type="catalytic activity">
    <reaction evidence="9">
        <text>L-histidinol phosphate + 2-oxoglutarate = 3-(imidazol-4-yl)-2-oxopropyl phosphate + L-glutamate</text>
        <dbReference type="Rhea" id="RHEA:23744"/>
        <dbReference type="ChEBI" id="CHEBI:16810"/>
        <dbReference type="ChEBI" id="CHEBI:29985"/>
        <dbReference type="ChEBI" id="CHEBI:57766"/>
        <dbReference type="ChEBI" id="CHEBI:57980"/>
        <dbReference type="EC" id="2.6.1.9"/>
    </reaction>
</comment>
<keyword evidence="4 11" id="KW-0032">Aminotransferase</keyword>
<dbReference type="Pfam" id="PF00155">
    <property type="entry name" value="Aminotran_1_2"/>
    <property type="match status" value="1"/>
</dbReference>
<dbReference type="CDD" id="cd00609">
    <property type="entry name" value="AAT_like"/>
    <property type="match status" value="1"/>
</dbReference>
<feature type="domain" description="Aminotransferase class I/classII large" evidence="10">
    <location>
        <begin position="25"/>
        <end position="344"/>
    </location>
</feature>
<reference evidence="11" key="2">
    <citation type="journal article" date="2021" name="PeerJ">
        <title>Extensive microbial diversity within the chicken gut microbiome revealed by metagenomics and culture.</title>
        <authorList>
            <person name="Gilroy R."/>
            <person name="Ravi A."/>
            <person name="Getino M."/>
            <person name="Pursley I."/>
            <person name="Horton D.L."/>
            <person name="Alikhan N.F."/>
            <person name="Baker D."/>
            <person name="Gharbi K."/>
            <person name="Hall N."/>
            <person name="Watson M."/>
            <person name="Adriaenssens E.M."/>
            <person name="Foster-Nyarko E."/>
            <person name="Jarju S."/>
            <person name="Secka A."/>
            <person name="Antonio M."/>
            <person name="Oren A."/>
            <person name="Chaudhuri R.R."/>
            <person name="La Ragione R."/>
            <person name="Hildebrand F."/>
            <person name="Pallen M.J."/>
        </authorList>
    </citation>
    <scope>NUCLEOTIDE SEQUENCE</scope>
    <source>
        <strain evidence="11">CHK180-2868</strain>
    </source>
</reference>
<organism evidence="11 12">
    <name type="scientific">Candidatus Copromonas faecavium</name>
    <name type="common">nom. illeg.</name>
    <dbReference type="NCBI Taxonomy" id="2840740"/>
    <lineage>
        <taxon>Bacteria</taxon>
        <taxon>Bacillati</taxon>
        <taxon>Bacillota</taxon>
        <taxon>Clostridia</taxon>
        <taxon>Lachnospirales</taxon>
        <taxon>Lachnospiraceae</taxon>
        <taxon>Candidatus Copromonas (nom. illeg.)</taxon>
    </lineage>
</organism>
<dbReference type="EMBL" id="DVGC01000041">
    <property type="protein sequence ID" value="HIR05808.1"/>
    <property type="molecule type" value="Genomic_DNA"/>
</dbReference>
<proteinExistence type="inferred from homology"/>
<comment type="similarity">
    <text evidence="2">Belongs to the class-II pyridoxal-phosphate-dependent aminotransferase family. Histidinol-phosphate aminotransferase subfamily.</text>
</comment>
<evidence type="ECO:0000256" key="5">
    <source>
        <dbReference type="ARBA" id="ARBA00022605"/>
    </source>
</evidence>
<protein>
    <recommendedName>
        <fullName evidence="3">histidinol-phosphate transaminase</fullName>
        <ecNumber evidence="3">2.6.1.9</ecNumber>
    </recommendedName>
</protein>
<evidence type="ECO:0000256" key="1">
    <source>
        <dbReference type="ARBA" id="ARBA00005011"/>
    </source>
</evidence>
<sequence>MSVMYVKECVKDILRIGGRQGRLDFLRLDMNENPEGLPAELVERVKAQLTPEFFATYPEPERFLGILADYLGVGRENLCVTNGSDMAIRYLFEVFGRPGSSVVTVSPTFEMYRINCLIFGLNHKPVSYRPDFTLDFQKVLDAITEEVSIVSVLNPNNPIGTVYTEEQFEQIVKKAEQVGALVIVDEAYHYFYDGTFLPLVLKHDNVVLVRTFSKLFSLAAVRLGFLVGNEKLIHYVWNVRPTFDTNAVALKFGEVLLTEPGLCDRLVAIEREGRQYLVGWLKEHEYTFFAENGNYAFIKTKLPPAVVKDRLEEKKILVKTYGQEILKDYMRISTGSKKVMETFTGALLAADREAD</sequence>
<dbReference type="PANTHER" id="PTHR43643">
    <property type="entry name" value="HISTIDINOL-PHOSPHATE AMINOTRANSFERASE 2"/>
    <property type="match status" value="1"/>
</dbReference>
<evidence type="ECO:0000313" key="12">
    <source>
        <dbReference type="Proteomes" id="UP000824250"/>
    </source>
</evidence>
<dbReference type="EC" id="2.6.1.9" evidence="3"/>
<accession>A0A9D1A4V4</accession>
<keyword evidence="8" id="KW-0368">Histidine biosynthesis</keyword>
<evidence type="ECO:0000259" key="10">
    <source>
        <dbReference type="Pfam" id="PF00155"/>
    </source>
</evidence>
<dbReference type="GO" id="GO:0000105">
    <property type="term" value="P:L-histidine biosynthetic process"/>
    <property type="evidence" value="ECO:0007669"/>
    <property type="project" value="UniProtKB-KW"/>
</dbReference>
<dbReference type="Proteomes" id="UP000824250">
    <property type="component" value="Unassembled WGS sequence"/>
</dbReference>
<dbReference type="GO" id="GO:0004400">
    <property type="term" value="F:histidinol-phosphate transaminase activity"/>
    <property type="evidence" value="ECO:0007669"/>
    <property type="project" value="UniProtKB-EC"/>
</dbReference>
<dbReference type="InterPro" id="IPR050106">
    <property type="entry name" value="HistidinolP_aminotransfase"/>
</dbReference>
<evidence type="ECO:0000313" key="11">
    <source>
        <dbReference type="EMBL" id="HIR05808.1"/>
    </source>
</evidence>
<dbReference type="InterPro" id="IPR004839">
    <property type="entry name" value="Aminotransferase_I/II_large"/>
</dbReference>
<dbReference type="AlphaFoldDB" id="A0A9D1A4V4"/>
<evidence type="ECO:0000256" key="7">
    <source>
        <dbReference type="ARBA" id="ARBA00022898"/>
    </source>
</evidence>
<evidence type="ECO:0000256" key="8">
    <source>
        <dbReference type="ARBA" id="ARBA00023102"/>
    </source>
</evidence>
<evidence type="ECO:0000256" key="9">
    <source>
        <dbReference type="ARBA" id="ARBA00047481"/>
    </source>
</evidence>
<dbReference type="InterPro" id="IPR015424">
    <property type="entry name" value="PyrdxlP-dep_Trfase"/>
</dbReference>
<name>A0A9D1A4V4_9FIRM</name>
<keyword evidence="7" id="KW-0663">Pyridoxal phosphate</keyword>
<dbReference type="Gene3D" id="3.40.640.10">
    <property type="entry name" value="Type I PLP-dependent aspartate aminotransferase-like (Major domain)"/>
    <property type="match status" value="1"/>
</dbReference>
<comment type="pathway">
    <text evidence="1">Amino-acid biosynthesis; L-histidine biosynthesis; L-histidine from 5-phospho-alpha-D-ribose 1-diphosphate: step 7/9.</text>
</comment>
<keyword evidence="5" id="KW-0028">Amino-acid biosynthesis</keyword>
<dbReference type="GO" id="GO:0030170">
    <property type="term" value="F:pyridoxal phosphate binding"/>
    <property type="evidence" value="ECO:0007669"/>
    <property type="project" value="InterPro"/>
</dbReference>
<gene>
    <name evidence="11" type="ORF">IAB28_07565</name>
</gene>
<evidence type="ECO:0000256" key="3">
    <source>
        <dbReference type="ARBA" id="ARBA00012748"/>
    </source>
</evidence>
<dbReference type="PANTHER" id="PTHR43643:SF6">
    <property type="entry name" value="HISTIDINOL-PHOSPHATE AMINOTRANSFERASE"/>
    <property type="match status" value="1"/>
</dbReference>
<dbReference type="Gene3D" id="3.90.1150.10">
    <property type="entry name" value="Aspartate Aminotransferase, domain 1"/>
    <property type="match status" value="1"/>
</dbReference>